<protein>
    <recommendedName>
        <fullName evidence="1">RIN4 pathogenic type III effector avirulence factor Avr cleavage site domain-containing protein</fullName>
    </recommendedName>
</protein>
<accession>A0A6A6KWI2</accession>
<dbReference type="Proteomes" id="UP000467840">
    <property type="component" value="Chromosome 13"/>
</dbReference>
<dbReference type="PANTHER" id="PTHR33699:SF2">
    <property type="entry name" value="PATHOGENIC TYPE III EFFECTOR AVIRULENCE FACTOR AVR AVRRPT-CLEAVAGE: CLEAVAGE SITE PROTEIN-RELATED"/>
    <property type="match status" value="1"/>
</dbReference>
<evidence type="ECO:0000259" key="1">
    <source>
        <dbReference type="Pfam" id="PF05627"/>
    </source>
</evidence>
<evidence type="ECO:0000313" key="2">
    <source>
        <dbReference type="EMBL" id="KAF2292525.1"/>
    </source>
</evidence>
<proteinExistence type="predicted"/>
<comment type="caution">
    <text evidence="2">The sequence shown here is derived from an EMBL/GenBank/DDBJ whole genome shotgun (WGS) entry which is preliminary data.</text>
</comment>
<sequence>MEDYYYSGNHVPAFGSWDWNDDLPFTQCFESARQAGLLRYSYSEDRDLYVTGDLYESDVVAPAMIVVPRRRKFSRKGNAFEFLYGELQNKLVKGLLGMLSQWPHIIREHGSTIAIARRGPRLLLLFFNLISFMIIDEEGRVELLFKLLAANLCIVKLVGEVLIGSEEYT</sequence>
<reference evidence="2 3" key="1">
    <citation type="journal article" date="2020" name="Mol. Plant">
        <title>The Chromosome-Based Rubber Tree Genome Provides New Insights into Spurge Genome Evolution and Rubber Biosynthesis.</title>
        <authorList>
            <person name="Liu J."/>
            <person name="Shi C."/>
            <person name="Shi C.C."/>
            <person name="Li W."/>
            <person name="Zhang Q.J."/>
            <person name="Zhang Y."/>
            <person name="Li K."/>
            <person name="Lu H.F."/>
            <person name="Shi C."/>
            <person name="Zhu S.T."/>
            <person name="Xiao Z.Y."/>
            <person name="Nan H."/>
            <person name="Yue Y."/>
            <person name="Zhu X.G."/>
            <person name="Wu Y."/>
            <person name="Hong X.N."/>
            <person name="Fan G.Y."/>
            <person name="Tong Y."/>
            <person name="Zhang D."/>
            <person name="Mao C.L."/>
            <person name="Liu Y.L."/>
            <person name="Hao S.J."/>
            <person name="Liu W.Q."/>
            <person name="Lv M.Q."/>
            <person name="Zhang H.B."/>
            <person name="Liu Y."/>
            <person name="Hu-Tang G.R."/>
            <person name="Wang J.P."/>
            <person name="Wang J.H."/>
            <person name="Sun Y.H."/>
            <person name="Ni S.B."/>
            <person name="Chen W.B."/>
            <person name="Zhang X.C."/>
            <person name="Jiao Y.N."/>
            <person name="Eichler E.E."/>
            <person name="Li G.H."/>
            <person name="Liu X."/>
            <person name="Gao L.Z."/>
        </authorList>
    </citation>
    <scope>NUCLEOTIDE SEQUENCE [LARGE SCALE GENOMIC DNA]</scope>
    <source>
        <strain evidence="3">cv. GT1</strain>
        <tissue evidence="2">Leaf</tissue>
    </source>
</reference>
<dbReference type="PANTHER" id="PTHR33699">
    <property type="entry name" value="EXPRESSED PROTEIN"/>
    <property type="match status" value="1"/>
</dbReference>
<dbReference type="InterPro" id="IPR008700">
    <property type="entry name" value="TypeIII_avirulence_cleave"/>
</dbReference>
<organism evidence="2 3">
    <name type="scientific">Hevea brasiliensis</name>
    <name type="common">Para rubber tree</name>
    <name type="synonym">Siphonia brasiliensis</name>
    <dbReference type="NCBI Taxonomy" id="3981"/>
    <lineage>
        <taxon>Eukaryota</taxon>
        <taxon>Viridiplantae</taxon>
        <taxon>Streptophyta</taxon>
        <taxon>Embryophyta</taxon>
        <taxon>Tracheophyta</taxon>
        <taxon>Spermatophyta</taxon>
        <taxon>Magnoliopsida</taxon>
        <taxon>eudicotyledons</taxon>
        <taxon>Gunneridae</taxon>
        <taxon>Pentapetalae</taxon>
        <taxon>rosids</taxon>
        <taxon>fabids</taxon>
        <taxon>Malpighiales</taxon>
        <taxon>Euphorbiaceae</taxon>
        <taxon>Crotonoideae</taxon>
        <taxon>Micrandreae</taxon>
        <taxon>Hevea</taxon>
    </lineage>
</organism>
<dbReference type="Pfam" id="PF05627">
    <property type="entry name" value="AvrRpt-cleavage"/>
    <property type="match status" value="1"/>
</dbReference>
<feature type="domain" description="RIN4 pathogenic type III effector avirulence factor Avr cleavage site" evidence="1">
    <location>
        <begin position="8"/>
        <end position="34"/>
    </location>
</feature>
<dbReference type="EMBL" id="JAAGAX010000014">
    <property type="protein sequence ID" value="KAF2292525.1"/>
    <property type="molecule type" value="Genomic_DNA"/>
</dbReference>
<keyword evidence="3" id="KW-1185">Reference proteome</keyword>
<evidence type="ECO:0000313" key="3">
    <source>
        <dbReference type="Proteomes" id="UP000467840"/>
    </source>
</evidence>
<gene>
    <name evidence="2" type="ORF">GH714_025191</name>
</gene>
<dbReference type="AlphaFoldDB" id="A0A6A6KWI2"/>
<name>A0A6A6KWI2_HEVBR</name>